<dbReference type="EMBL" id="JABVEC010000010">
    <property type="protein sequence ID" value="MBC6466782.1"/>
    <property type="molecule type" value="Genomic_DNA"/>
</dbReference>
<reference evidence="1 2" key="1">
    <citation type="submission" date="2020-06" db="EMBL/GenBank/DDBJ databases">
        <title>Actinomadura xiongansis sp. nov., isolated from soil of Baiyangdian.</title>
        <authorList>
            <person name="Zhang X."/>
        </authorList>
    </citation>
    <scope>NUCLEOTIDE SEQUENCE [LARGE SCALE GENOMIC DNA]</scope>
    <source>
        <strain evidence="1 2">HBUM206468</strain>
    </source>
</reference>
<proteinExistence type="predicted"/>
<gene>
    <name evidence="1" type="ORF">HKK74_14905</name>
</gene>
<comment type="caution">
    <text evidence="1">The sequence shown here is derived from an EMBL/GenBank/DDBJ whole genome shotgun (WGS) entry which is preliminary data.</text>
</comment>
<keyword evidence="2" id="KW-1185">Reference proteome</keyword>
<name>A0ABR7LQK6_9ACTN</name>
<dbReference type="Proteomes" id="UP000805614">
    <property type="component" value="Unassembled WGS sequence"/>
</dbReference>
<dbReference type="RefSeq" id="WP_187243807.1">
    <property type="nucleotide sequence ID" value="NZ_BAAAOK010000027.1"/>
</dbReference>
<accession>A0ABR7LQK6</accession>
<sequence>MGFRESLTSGEGWLPPSARLVRDSGEVLFIDPARFRTTAEVKAYSEGWFARAFAPAQWALRLGRRDELDVDIDADLIDELNARPEGTWIAYGVAYRYLPGS</sequence>
<evidence type="ECO:0000313" key="2">
    <source>
        <dbReference type="Proteomes" id="UP000805614"/>
    </source>
</evidence>
<evidence type="ECO:0000313" key="1">
    <source>
        <dbReference type="EMBL" id="MBC6466782.1"/>
    </source>
</evidence>
<protein>
    <submittedName>
        <fullName evidence="1">Uncharacterized protein</fullName>
    </submittedName>
</protein>
<organism evidence="1 2">
    <name type="scientific">Actinomadura alba</name>
    <dbReference type="NCBI Taxonomy" id="406431"/>
    <lineage>
        <taxon>Bacteria</taxon>
        <taxon>Bacillati</taxon>
        <taxon>Actinomycetota</taxon>
        <taxon>Actinomycetes</taxon>
        <taxon>Streptosporangiales</taxon>
        <taxon>Thermomonosporaceae</taxon>
        <taxon>Actinomadura</taxon>
    </lineage>
</organism>